<reference evidence="13 14" key="1">
    <citation type="journal article" date="2014" name="Nature">
        <title>An environmental bacterial taxon with a large and distinct metabolic repertoire.</title>
        <authorList>
            <person name="Wilson M.C."/>
            <person name="Mori T."/>
            <person name="Ruckert C."/>
            <person name="Uria A.R."/>
            <person name="Helf M.J."/>
            <person name="Takada K."/>
            <person name="Gernert C."/>
            <person name="Steffens U.A."/>
            <person name="Heycke N."/>
            <person name="Schmitt S."/>
            <person name="Rinke C."/>
            <person name="Helfrich E.J."/>
            <person name="Brachmann A.O."/>
            <person name="Gurgui C."/>
            <person name="Wakimoto T."/>
            <person name="Kracht M."/>
            <person name="Crusemann M."/>
            <person name="Hentschel U."/>
            <person name="Abe I."/>
            <person name="Matsunaga S."/>
            <person name="Kalinowski J."/>
            <person name="Takeyama H."/>
            <person name="Piel J."/>
        </authorList>
    </citation>
    <scope>NUCLEOTIDE SEQUENCE [LARGE SCALE GENOMIC DNA]</scope>
    <source>
        <strain evidence="14">TSY1</strain>
    </source>
</reference>
<keyword evidence="4" id="KW-0488">Methylation</keyword>
<evidence type="ECO:0000256" key="10">
    <source>
        <dbReference type="ARBA" id="ARBA00030775"/>
    </source>
</evidence>
<keyword evidence="3" id="KW-1003">Cell membrane</keyword>
<keyword evidence="5" id="KW-0997">Cell inner membrane</keyword>
<evidence type="ECO:0000256" key="3">
    <source>
        <dbReference type="ARBA" id="ARBA00022475"/>
    </source>
</evidence>
<dbReference type="GO" id="GO:0005886">
    <property type="term" value="C:plasma membrane"/>
    <property type="evidence" value="ECO:0007669"/>
    <property type="project" value="UniProtKB-SubCell"/>
</dbReference>
<feature type="domain" description="General secretion pathway GspH" evidence="12">
    <location>
        <begin position="45"/>
        <end position="150"/>
    </location>
</feature>
<comment type="subcellular location">
    <subcellularLocation>
        <location evidence="1">Cell inner membrane</location>
        <topology evidence="1">Single-pass membrane protein</topology>
    </subcellularLocation>
</comment>
<comment type="similarity">
    <text evidence="9">Belongs to the GSP H family.</text>
</comment>
<dbReference type="Pfam" id="PF12019">
    <property type="entry name" value="GspH"/>
    <property type="match status" value="1"/>
</dbReference>
<dbReference type="EMBL" id="AZHW01000321">
    <property type="protein sequence ID" value="ETX00617.1"/>
    <property type="molecule type" value="Genomic_DNA"/>
</dbReference>
<evidence type="ECO:0000256" key="2">
    <source>
        <dbReference type="ARBA" id="ARBA00021549"/>
    </source>
</evidence>
<evidence type="ECO:0000259" key="12">
    <source>
        <dbReference type="Pfam" id="PF12019"/>
    </source>
</evidence>
<organism evidence="13 14">
    <name type="scientific">Entotheonella factor</name>
    <dbReference type="NCBI Taxonomy" id="1429438"/>
    <lineage>
        <taxon>Bacteria</taxon>
        <taxon>Pseudomonadati</taxon>
        <taxon>Nitrospinota/Tectimicrobiota group</taxon>
        <taxon>Candidatus Tectimicrobiota</taxon>
        <taxon>Candidatus Entotheonellia</taxon>
        <taxon>Candidatus Entotheonellales</taxon>
        <taxon>Candidatus Entotheonellaceae</taxon>
        <taxon>Candidatus Entotheonella</taxon>
    </lineage>
</organism>
<evidence type="ECO:0000313" key="14">
    <source>
        <dbReference type="Proteomes" id="UP000019141"/>
    </source>
</evidence>
<keyword evidence="6 11" id="KW-0812">Transmembrane</keyword>
<evidence type="ECO:0000256" key="9">
    <source>
        <dbReference type="ARBA" id="ARBA00025772"/>
    </source>
</evidence>
<gene>
    <name evidence="13" type="ORF">ETSY1_10595</name>
</gene>
<accession>W4LT54</accession>
<evidence type="ECO:0000256" key="11">
    <source>
        <dbReference type="SAM" id="Phobius"/>
    </source>
</evidence>
<evidence type="ECO:0000256" key="4">
    <source>
        <dbReference type="ARBA" id="ARBA00022481"/>
    </source>
</evidence>
<keyword evidence="14" id="KW-1185">Reference proteome</keyword>
<sequence>MYPYDDDHGATLFELILATAVLGLMAQLGATVSLDLMPRYRLQGATQQLAWDLMRARRQAVKQNQSMTILFPDAHTYTIWDDDNANGAIDVTETVDRTVDIHDTAPGVSVTTGAPFPISVVYTSRGVPLAPATFSVANGSGVKNVEIRITGNVDIP</sequence>
<dbReference type="Gene3D" id="3.55.40.10">
    <property type="entry name" value="minor pseudopilin epsh domain"/>
    <property type="match status" value="1"/>
</dbReference>
<dbReference type="HOGENOM" id="CLU_1683357_0_0_7"/>
<name>W4LT54_ENTF1</name>
<evidence type="ECO:0000256" key="8">
    <source>
        <dbReference type="ARBA" id="ARBA00023136"/>
    </source>
</evidence>
<keyword evidence="8 11" id="KW-0472">Membrane</keyword>
<dbReference type="InterPro" id="IPR022346">
    <property type="entry name" value="T2SS_GspH"/>
</dbReference>
<evidence type="ECO:0000256" key="7">
    <source>
        <dbReference type="ARBA" id="ARBA00022989"/>
    </source>
</evidence>
<feature type="transmembrane region" description="Helical" evidence="11">
    <location>
        <begin position="12"/>
        <end position="34"/>
    </location>
</feature>
<evidence type="ECO:0000256" key="5">
    <source>
        <dbReference type="ARBA" id="ARBA00022519"/>
    </source>
</evidence>
<proteinExistence type="inferred from homology"/>
<comment type="caution">
    <text evidence="13">The sequence shown here is derived from an EMBL/GenBank/DDBJ whole genome shotgun (WGS) entry which is preliminary data.</text>
</comment>
<protein>
    <recommendedName>
        <fullName evidence="2">Type II secretion system protein H</fullName>
    </recommendedName>
    <alternativeName>
        <fullName evidence="10">General secretion pathway protein H</fullName>
    </alternativeName>
</protein>
<dbReference type="GO" id="GO:0015627">
    <property type="term" value="C:type II protein secretion system complex"/>
    <property type="evidence" value="ECO:0007669"/>
    <property type="project" value="InterPro"/>
</dbReference>
<dbReference type="AlphaFoldDB" id="W4LT54"/>
<keyword evidence="7 11" id="KW-1133">Transmembrane helix</keyword>
<evidence type="ECO:0000256" key="6">
    <source>
        <dbReference type="ARBA" id="ARBA00022692"/>
    </source>
</evidence>
<dbReference type="Proteomes" id="UP000019141">
    <property type="component" value="Unassembled WGS sequence"/>
</dbReference>
<dbReference type="InterPro" id="IPR045584">
    <property type="entry name" value="Pilin-like"/>
</dbReference>
<evidence type="ECO:0000313" key="13">
    <source>
        <dbReference type="EMBL" id="ETX00617.1"/>
    </source>
</evidence>
<evidence type="ECO:0000256" key="1">
    <source>
        <dbReference type="ARBA" id="ARBA00004377"/>
    </source>
</evidence>
<dbReference type="GO" id="GO:0015628">
    <property type="term" value="P:protein secretion by the type II secretion system"/>
    <property type="evidence" value="ECO:0007669"/>
    <property type="project" value="InterPro"/>
</dbReference>
<dbReference type="SUPFAM" id="SSF54523">
    <property type="entry name" value="Pili subunits"/>
    <property type="match status" value="1"/>
</dbReference>